<dbReference type="GeneID" id="29003765"/>
<feature type="chain" id="PRO_5007841767" evidence="1">
    <location>
        <begin position="18"/>
        <end position="215"/>
    </location>
</feature>
<dbReference type="RefSeq" id="XP_018299601.1">
    <property type="nucleotide sequence ID" value="XM_018442859.1"/>
</dbReference>
<accession>A0A163BH52</accession>
<dbReference type="EMBL" id="KV440971">
    <property type="protein sequence ID" value="OAD81561.1"/>
    <property type="molecule type" value="Genomic_DNA"/>
</dbReference>
<organism evidence="2 3">
    <name type="scientific">Phycomyces blakesleeanus (strain ATCC 8743b / DSM 1359 / FGSC 10004 / NBRC 33097 / NRRL 1555)</name>
    <dbReference type="NCBI Taxonomy" id="763407"/>
    <lineage>
        <taxon>Eukaryota</taxon>
        <taxon>Fungi</taxon>
        <taxon>Fungi incertae sedis</taxon>
        <taxon>Mucoromycota</taxon>
        <taxon>Mucoromycotina</taxon>
        <taxon>Mucoromycetes</taxon>
        <taxon>Mucorales</taxon>
        <taxon>Phycomycetaceae</taxon>
        <taxon>Phycomyces</taxon>
    </lineage>
</organism>
<dbReference type="Proteomes" id="UP000077315">
    <property type="component" value="Unassembled WGS sequence"/>
</dbReference>
<sequence length="215" mass="25157">MISVIIQMLSVMQHLLSMLGLLSIKKDFRKITAEIRKTGSGELPPQERYIHFDNMKEITLSDPSFFPSMLMETDHVVDEVVAEAVISICYYDDTEPVLTTGTRRTMPSELQQAFLKNSRSQNDIMASMHKLLSTRYQIFEELYEDTLQQYRLDVTAPQEARRLDWESRELIATCEYNRRVIADEREEELRRSLLEIFSRCKRSRSPLSSLTHINE</sequence>
<evidence type="ECO:0000313" key="3">
    <source>
        <dbReference type="Proteomes" id="UP000077315"/>
    </source>
</evidence>
<reference evidence="3" key="1">
    <citation type="submission" date="2015-06" db="EMBL/GenBank/DDBJ databases">
        <title>Expansion of signal transduction pathways in fungi by whole-genome duplication.</title>
        <authorList>
            <consortium name="DOE Joint Genome Institute"/>
            <person name="Corrochano L.M."/>
            <person name="Kuo A."/>
            <person name="Marcet-Houben M."/>
            <person name="Polaino S."/>
            <person name="Salamov A."/>
            <person name="Villalobos J.M."/>
            <person name="Alvarez M.I."/>
            <person name="Avalos J."/>
            <person name="Benito E.P."/>
            <person name="Benoit I."/>
            <person name="Burger G."/>
            <person name="Camino L.P."/>
            <person name="Canovas D."/>
            <person name="Cerda-Olmedo E."/>
            <person name="Cheng J.-F."/>
            <person name="Dominguez A."/>
            <person name="Elias M."/>
            <person name="Eslava A.P."/>
            <person name="Glaser F."/>
            <person name="Grimwood J."/>
            <person name="Gutierrez G."/>
            <person name="Heitman J."/>
            <person name="Henrissat B."/>
            <person name="Iturriaga E.A."/>
            <person name="Lang B.F."/>
            <person name="Lavin J.L."/>
            <person name="Lee S."/>
            <person name="Li W."/>
            <person name="Lindquist E."/>
            <person name="Lopez-Garcia S."/>
            <person name="Luque E.M."/>
            <person name="Marcos A.T."/>
            <person name="Martin J."/>
            <person name="McCluskey K."/>
            <person name="Medina H.R."/>
            <person name="Miralles-Duran A."/>
            <person name="Miyazaki A."/>
            <person name="Munoz-Torres E."/>
            <person name="Oguiza J.A."/>
            <person name="Ohm R."/>
            <person name="Olmedo M."/>
            <person name="Orejas M."/>
            <person name="Ortiz-Castellanos L."/>
            <person name="Pisabarro A.G."/>
            <person name="Rodriguez-Romero J."/>
            <person name="Ruiz-Herrera J."/>
            <person name="Ruiz-Vazquez R."/>
            <person name="Sanz C."/>
            <person name="Schackwitz W."/>
            <person name="Schmutz J."/>
            <person name="Shahriari M."/>
            <person name="Shelest E."/>
            <person name="Silva-Franco F."/>
            <person name="Soanes D."/>
            <person name="Syed K."/>
            <person name="Tagua V.G."/>
            <person name="Talbot N.J."/>
            <person name="Thon M."/>
            <person name="De vries R.P."/>
            <person name="Wiebenga A."/>
            <person name="Yadav J.S."/>
            <person name="Braun E.L."/>
            <person name="Baker S."/>
            <person name="Garre V."/>
            <person name="Horwitz B."/>
            <person name="Torres-Martinez S."/>
            <person name="Idnurm A."/>
            <person name="Herrera-Estrella A."/>
            <person name="Gabaldon T."/>
            <person name="Grigoriev I.V."/>
        </authorList>
    </citation>
    <scope>NUCLEOTIDE SEQUENCE [LARGE SCALE GENOMIC DNA]</scope>
    <source>
        <strain evidence="3">NRRL 1555(-)</strain>
    </source>
</reference>
<dbReference type="InParanoid" id="A0A163BH52"/>
<keyword evidence="3" id="KW-1185">Reference proteome</keyword>
<protein>
    <submittedName>
        <fullName evidence="2">Uncharacterized protein</fullName>
    </submittedName>
</protein>
<dbReference type="VEuPathDB" id="FungiDB:PHYBLDRAFT_73453"/>
<dbReference type="AlphaFoldDB" id="A0A163BH52"/>
<name>A0A163BH52_PHYB8</name>
<gene>
    <name evidence="2" type="ORF">PHYBLDRAFT_73453</name>
</gene>
<feature type="signal peptide" evidence="1">
    <location>
        <begin position="1"/>
        <end position="17"/>
    </location>
</feature>
<evidence type="ECO:0000256" key="1">
    <source>
        <dbReference type="SAM" id="SignalP"/>
    </source>
</evidence>
<dbReference type="OrthoDB" id="2302687at2759"/>
<evidence type="ECO:0000313" key="2">
    <source>
        <dbReference type="EMBL" id="OAD81561.1"/>
    </source>
</evidence>
<keyword evidence="1" id="KW-0732">Signal</keyword>
<proteinExistence type="predicted"/>